<dbReference type="InterPro" id="IPR001173">
    <property type="entry name" value="Glyco_trans_2-like"/>
</dbReference>
<evidence type="ECO:0000313" key="4">
    <source>
        <dbReference type="Proteomes" id="UP000515297"/>
    </source>
</evidence>
<evidence type="ECO:0000313" key="3">
    <source>
        <dbReference type="EMBL" id="QNE04866.1"/>
    </source>
</evidence>
<dbReference type="Proteomes" id="UP000515297">
    <property type="component" value="Chromosome"/>
</dbReference>
<dbReference type="Gene3D" id="3.90.550.10">
    <property type="entry name" value="Spore Coat Polysaccharide Biosynthesis Protein SpsA, Chain A"/>
    <property type="match status" value="1"/>
</dbReference>
<dbReference type="InterPro" id="IPR050834">
    <property type="entry name" value="Glycosyltransf_2"/>
</dbReference>
<gene>
    <name evidence="3" type="ORF">H4O24_13215</name>
</gene>
<dbReference type="AlphaFoldDB" id="A0A7G6VT01"/>
<dbReference type="Pfam" id="PF00535">
    <property type="entry name" value="Glycos_transf_2"/>
    <property type="match status" value="1"/>
</dbReference>
<dbReference type="EMBL" id="CP060052">
    <property type="protein sequence ID" value="QNE04866.1"/>
    <property type="molecule type" value="Genomic_DNA"/>
</dbReference>
<sequence length="324" mass="36595">MAAAVVRDQHFDPTSSLSHPSMHGASASSPYVSLIVASRNRANNLRRCLRSIERAATHADNCEIIVVDNGSVDETPAVIRQFCRAERMAIQHFHEPRQGLSLARNVGLKNASGTIIAFTDDDCVLEEDFFAAMAAHWRDISEPTLCGGRVELGSPDDQPFTIRTGDMIERFERSVHPAGFVQGCNFAFNREVLELVGEFDERLGAGSSFRAGEDTDYLIRADCAGARIEYTPTIVVHHHHGRSRPEQVRQLNRNYALGNGALYAKHWNERQWLLRNLSWDLKCFVKMFLAPRDRFSFKHKMLAETLIWNFAGFLRYYLGGESDH</sequence>
<feature type="region of interest" description="Disordered" evidence="1">
    <location>
        <begin position="1"/>
        <end position="25"/>
    </location>
</feature>
<accession>A0A7G6VT01</accession>
<dbReference type="InterPro" id="IPR029044">
    <property type="entry name" value="Nucleotide-diphossugar_trans"/>
</dbReference>
<dbReference type="PANTHER" id="PTHR43685:SF2">
    <property type="entry name" value="GLYCOSYLTRANSFERASE 2-LIKE DOMAIN-CONTAINING PROTEIN"/>
    <property type="match status" value="1"/>
</dbReference>
<evidence type="ECO:0000259" key="2">
    <source>
        <dbReference type="Pfam" id="PF00535"/>
    </source>
</evidence>
<feature type="domain" description="Glycosyltransferase 2-like" evidence="2">
    <location>
        <begin position="33"/>
        <end position="194"/>
    </location>
</feature>
<dbReference type="SUPFAM" id="SSF53448">
    <property type="entry name" value="Nucleotide-diphospho-sugar transferases"/>
    <property type="match status" value="1"/>
</dbReference>
<dbReference type="PANTHER" id="PTHR43685">
    <property type="entry name" value="GLYCOSYLTRANSFERASE"/>
    <property type="match status" value="1"/>
</dbReference>
<dbReference type="RefSeq" id="WP_185884105.1">
    <property type="nucleotide sequence ID" value="NZ_CP060052.1"/>
</dbReference>
<protein>
    <submittedName>
        <fullName evidence="3">Glycosyltransferase</fullName>
    </submittedName>
</protein>
<reference evidence="3 4" key="1">
    <citation type="submission" date="2020-08" db="EMBL/GenBank/DDBJ databases">
        <authorList>
            <person name="Liu G."/>
            <person name="Sun C."/>
        </authorList>
    </citation>
    <scope>NUCLEOTIDE SEQUENCE [LARGE SCALE GENOMIC DNA]</scope>
    <source>
        <strain evidence="3 4">OT19</strain>
    </source>
</reference>
<organism evidence="3 4">
    <name type="scientific">Croceicoccus marinus</name>
    <dbReference type="NCBI Taxonomy" id="450378"/>
    <lineage>
        <taxon>Bacteria</taxon>
        <taxon>Pseudomonadati</taxon>
        <taxon>Pseudomonadota</taxon>
        <taxon>Alphaproteobacteria</taxon>
        <taxon>Sphingomonadales</taxon>
        <taxon>Erythrobacteraceae</taxon>
        <taxon>Croceicoccus</taxon>
    </lineage>
</organism>
<name>A0A7G6VT01_9SPHN</name>
<keyword evidence="3" id="KW-0808">Transferase</keyword>
<evidence type="ECO:0000256" key="1">
    <source>
        <dbReference type="SAM" id="MobiDB-lite"/>
    </source>
</evidence>
<proteinExistence type="predicted"/>
<dbReference type="GO" id="GO:0016740">
    <property type="term" value="F:transferase activity"/>
    <property type="evidence" value="ECO:0007669"/>
    <property type="project" value="UniProtKB-KW"/>
</dbReference>